<reference evidence="12" key="1">
    <citation type="submission" date="2021-02" db="EMBL/GenBank/DDBJ databases">
        <title>First Annotated Genome of the Yellow-green Alga Tribonema minus.</title>
        <authorList>
            <person name="Mahan K.M."/>
        </authorList>
    </citation>
    <scope>NUCLEOTIDE SEQUENCE</scope>
    <source>
        <strain evidence="12">UTEX B ZZ1240</strain>
    </source>
</reference>
<evidence type="ECO:0000256" key="4">
    <source>
        <dbReference type="ARBA" id="ARBA00021815"/>
    </source>
</evidence>
<proteinExistence type="inferred from homology"/>
<dbReference type="InterPro" id="IPR023379">
    <property type="entry name" value="BART_dom"/>
</dbReference>
<dbReference type="PANTHER" id="PTHR21532">
    <property type="entry name" value="PHOSPHODIESTERASE HL"/>
    <property type="match status" value="1"/>
</dbReference>
<evidence type="ECO:0000256" key="6">
    <source>
        <dbReference type="ARBA" id="ARBA00023054"/>
    </source>
</evidence>
<dbReference type="Gene3D" id="1.20.1520.10">
    <property type="entry name" value="ADP-ribosylation factor-like 2-binding protein, domain"/>
    <property type="match status" value="1"/>
</dbReference>
<dbReference type="GO" id="GO:0005930">
    <property type="term" value="C:axoneme"/>
    <property type="evidence" value="ECO:0007669"/>
    <property type="project" value="TreeGrafter"/>
</dbReference>
<keyword evidence="13" id="KW-1185">Reference proteome</keyword>
<dbReference type="InterPro" id="IPR038888">
    <property type="entry name" value="CFAP36"/>
</dbReference>
<keyword evidence="6" id="KW-0175">Coiled coil</keyword>
<evidence type="ECO:0000256" key="9">
    <source>
        <dbReference type="ARBA" id="ARBA00031593"/>
    </source>
</evidence>
<keyword evidence="5" id="KW-0963">Cytoplasm</keyword>
<evidence type="ECO:0000256" key="1">
    <source>
        <dbReference type="ARBA" id="ARBA00004138"/>
    </source>
</evidence>
<feature type="domain" description="BART" evidence="11">
    <location>
        <begin position="18"/>
        <end position="131"/>
    </location>
</feature>
<accession>A0A835ZDD4</accession>
<dbReference type="InterPro" id="IPR042541">
    <property type="entry name" value="BART_sf"/>
</dbReference>
<dbReference type="AlphaFoldDB" id="A0A835ZDD4"/>
<evidence type="ECO:0000256" key="10">
    <source>
        <dbReference type="SAM" id="MobiDB-lite"/>
    </source>
</evidence>
<organism evidence="12 13">
    <name type="scientific">Tribonema minus</name>
    <dbReference type="NCBI Taxonomy" id="303371"/>
    <lineage>
        <taxon>Eukaryota</taxon>
        <taxon>Sar</taxon>
        <taxon>Stramenopiles</taxon>
        <taxon>Ochrophyta</taxon>
        <taxon>PX clade</taxon>
        <taxon>Xanthophyceae</taxon>
        <taxon>Tribonematales</taxon>
        <taxon>Tribonemataceae</taxon>
        <taxon>Tribonema</taxon>
    </lineage>
</organism>
<evidence type="ECO:0000313" key="12">
    <source>
        <dbReference type="EMBL" id="KAG5191625.1"/>
    </source>
</evidence>
<comment type="similarity">
    <text evidence="3">Belongs to the CFAP36 family.</text>
</comment>
<sequence length="177" mass="19775">MPRGEEKSSSNGGEEKGLLQRAIKYCWSNNFLDVFRAYFRKHAHHFERIAEEKTEEHDLVFQELFQEYLGIFEGTLEDFIEREGATQEQFYAAIRDAQSSTDPSIQLFIRCLLASADYDSFFNVMVKESRRQLDAQGADEWGEGKAAEGGDGGDDDVEGAAGGEESKRGGGGGSLRK</sequence>
<dbReference type="Pfam" id="PF11527">
    <property type="entry name" value="ARL2_Bind_BART"/>
    <property type="match status" value="1"/>
</dbReference>
<keyword evidence="8" id="KW-0966">Cell projection</keyword>
<dbReference type="OrthoDB" id="194107at2759"/>
<evidence type="ECO:0000313" key="13">
    <source>
        <dbReference type="Proteomes" id="UP000664859"/>
    </source>
</evidence>
<protein>
    <recommendedName>
        <fullName evidence="4">Cilia- and flagella-associated protein 36</fullName>
    </recommendedName>
    <alternativeName>
        <fullName evidence="9">Coiled-coil domain-containing protein 104</fullName>
    </alternativeName>
</protein>
<comment type="subcellular location">
    <subcellularLocation>
        <location evidence="1">Cell projection</location>
        <location evidence="1">Cilium</location>
    </subcellularLocation>
    <subcellularLocation>
        <location evidence="2">Cytoplasm</location>
    </subcellularLocation>
</comment>
<evidence type="ECO:0000256" key="5">
    <source>
        <dbReference type="ARBA" id="ARBA00022490"/>
    </source>
</evidence>
<dbReference type="EMBL" id="JAFCMP010000017">
    <property type="protein sequence ID" value="KAG5191625.1"/>
    <property type="molecule type" value="Genomic_DNA"/>
</dbReference>
<evidence type="ECO:0000256" key="7">
    <source>
        <dbReference type="ARBA" id="ARBA00023069"/>
    </source>
</evidence>
<feature type="region of interest" description="Disordered" evidence="10">
    <location>
        <begin position="133"/>
        <end position="177"/>
    </location>
</feature>
<comment type="caution">
    <text evidence="12">The sequence shown here is derived from an EMBL/GenBank/DDBJ whole genome shotgun (WGS) entry which is preliminary data.</text>
</comment>
<evidence type="ECO:0000256" key="8">
    <source>
        <dbReference type="ARBA" id="ARBA00023273"/>
    </source>
</evidence>
<dbReference type="PANTHER" id="PTHR21532:SF0">
    <property type="entry name" value="CILIA- AND FLAGELLA-ASSOCIATED PROTEIN 36"/>
    <property type="match status" value="1"/>
</dbReference>
<evidence type="ECO:0000256" key="3">
    <source>
        <dbReference type="ARBA" id="ARBA00007460"/>
    </source>
</evidence>
<keyword evidence="7" id="KW-0969">Cilium</keyword>
<evidence type="ECO:0000256" key="2">
    <source>
        <dbReference type="ARBA" id="ARBA00004496"/>
    </source>
</evidence>
<dbReference type="Proteomes" id="UP000664859">
    <property type="component" value="Unassembled WGS sequence"/>
</dbReference>
<gene>
    <name evidence="12" type="ORF">JKP88DRAFT_295570</name>
</gene>
<name>A0A835ZDD4_9STRA</name>
<dbReference type="GO" id="GO:0097546">
    <property type="term" value="C:ciliary base"/>
    <property type="evidence" value="ECO:0007669"/>
    <property type="project" value="TreeGrafter"/>
</dbReference>
<evidence type="ECO:0000259" key="11">
    <source>
        <dbReference type="Pfam" id="PF11527"/>
    </source>
</evidence>